<keyword evidence="2" id="KW-1185">Reference proteome</keyword>
<reference evidence="2" key="2">
    <citation type="submission" date="2015-01" db="EMBL/GenBank/DDBJ databases">
        <title>Evolutionary Origins and Diversification of the Mycorrhizal Mutualists.</title>
        <authorList>
            <consortium name="DOE Joint Genome Institute"/>
            <consortium name="Mycorrhizal Genomics Consortium"/>
            <person name="Kohler A."/>
            <person name="Kuo A."/>
            <person name="Nagy L.G."/>
            <person name="Floudas D."/>
            <person name="Copeland A."/>
            <person name="Barry K.W."/>
            <person name="Cichocki N."/>
            <person name="Veneault-Fourrey C."/>
            <person name="LaButti K."/>
            <person name="Lindquist E.A."/>
            <person name="Lipzen A."/>
            <person name="Lundell T."/>
            <person name="Morin E."/>
            <person name="Murat C."/>
            <person name="Riley R."/>
            <person name="Ohm R."/>
            <person name="Sun H."/>
            <person name="Tunlid A."/>
            <person name="Henrissat B."/>
            <person name="Grigoriev I.V."/>
            <person name="Hibbett D.S."/>
            <person name="Martin F."/>
        </authorList>
    </citation>
    <scope>NUCLEOTIDE SEQUENCE [LARGE SCALE GENOMIC DNA]</scope>
    <source>
        <strain evidence="2">441</strain>
    </source>
</reference>
<dbReference type="Proteomes" id="UP000054018">
    <property type="component" value="Unassembled WGS sequence"/>
</dbReference>
<accession>A0A0C9YTE5</accession>
<name>A0A0C9YTE5_9AGAM</name>
<dbReference type="HOGENOM" id="CLU_2498707_0_0_1"/>
<evidence type="ECO:0000313" key="1">
    <source>
        <dbReference type="EMBL" id="KIK13537.1"/>
    </source>
</evidence>
<evidence type="ECO:0000313" key="2">
    <source>
        <dbReference type="Proteomes" id="UP000054018"/>
    </source>
</evidence>
<organism evidence="1 2">
    <name type="scientific">Pisolithus microcarpus 441</name>
    <dbReference type="NCBI Taxonomy" id="765257"/>
    <lineage>
        <taxon>Eukaryota</taxon>
        <taxon>Fungi</taxon>
        <taxon>Dikarya</taxon>
        <taxon>Basidiomycota</taxon>
        <taxon>Agaricomycotina</taxon>
        <taxon>Agaricomycetes</taxon>
        <taxon>Agaricomycetidae</taxon>
        <taxon>Boletales</taxon>
        <taxon>Sclerodermatineae</taxon>
        <taxon>Pisolithaceae</taxon>
        <taxon>Pisolithus</taxon>
    </lineage>
</organism>
<dbReference type="AlphaFoldDB" id="A0A0C9YTE5"/>
<reference evidence="1 2" key="1">
    <citation type="submission" date="2014-04" db="EMBL/GenBank/DDBJ databases">
        <authorList>
            <consortium name="DOE Joint Genome Institute"/>
            <person name="Kuo A."/>
            <person name="Kohler A."/>
            <person name="Costa M.D."/>
            <person name="Nagy L.G."/>
            <person name="Floudas D."/>
            <person name="Copeland A."/>
            <person name="Barry K.W."/>
            <person name="Cichocki N."/>
            <person name="Veneault-Fourrey C."/>
            <person name="LaButti K."/>
            <person name="Lindquist E.A."/>
            <person name="Lipzen A."/>
            <person name="Lundell T."/>
            <person name="Morin E."/>
            <person name="Murat C."/>
            <person name="Sun H."/>
            <person name="Tunlid A."/>
            <person name="Henrissat B."/>
            <person name="Grigoriev I.V."/>
            <person name="Hibbett D.S."/>
            <person name="Martin F."/>
            <person name="Nordberg H.P."/>
            <person name="Cantor M.N."/>
            <person name="Hua S.X."/>
        </authorList>
    </citation>
    <scope>NUCLEOTIDE SEQUENCE [LARGE SCALE GENOMIC DNA]</scope>
    <source>
        <strain evidence="1 2">441</strain>
    </source>
</reference>
<dbReference type="EMBL" id="KN833989">
    <property type="protein sequence ID" value="KIK13537.1"/>
    <property type="molecule type" value="Genomic_DNA"/>
</dbReference>
<proteinExistence type="predicted"/>
<protein>
    <submittedName>
        <fullName evidence="1">Uncharacterized protein</fullName>
    </submittedName>
</protein>
<gene>
    <name evidence="1" type="ORF">PISMIDRAFT_400042</name>
</gene>
<sequence>MHKSPQVGLADALCLEMSRHAQLWVKGCYVIGIAQAQYRIVTPGTTVLPVFPCIENSCRCPGEWIHEFPDKQSLQPTTQANLYTAR</sequence>